<comment type="caution">
    <text evidence="4">The sequence shown here is derived from an EMBL/GenBank/DDBJ whole genome shotgun (WGS) entry which is preliminary data.</text>
</comment>
<dbReference type="PANTHER" id="PTHR12121:SF45">
    <property type="entry name" value="NOCTURNIN"/>
    <property type="match status" value="1"/>
</dbReference>
<dbReference type="InterPro" id="IPR005135">
    <property type="entry name" value="Endo/exonuclease/phosphatase"/>
</dbReference>
<dbReference type="InterPro" id="IPR050410">
    <property type="entry name" value="CCR4/nocturin_mRNA_transcr"/>
</dbReference>
<name>A0AAV7Z5G3_9EUKA</name>
<evidence type="ECO:0000256" key="1">
    <source>
        <dbReference type="ARBA" id="ARBA00010774"/>
    </source>
</evidence>
<feature type="domain" description="Endonuclease/exonuclease/phosphatase" evidence="3">
    <location>
        <begin position="39"/>
        <end position="294"/>
    </location>
</feature>
<evidence type="ECO:0000256" key="2">
    <source>
        <dbReference type="ARBA" id="ARBA00022801"/>
    </source>
</evidence>
<organism evidence="4 5">
    <name type="scientific">Anaeramoeba flamelloides</name>
    <dbReference type="NCBI Taxonomy" id="1746091"/>
    <lineage>
        <taxon>Eukaryota</taxon>
        <taxon>Metamonada</taxon>
        <taxon>Anaeramoebidae</taxon>
        <taxon>Anaeramoeba</taxon>
    </lineage>
</organism>
<keyword evidence="2" id="KW-0378">Hydrolase</keyword>
<proteinExistence type="inferred from homology"/>
<dbReference type="InterPro" id="IPR036691">
    <property type="entry name" value="Endo/exonu/phosph_ase_sf"/>
</dbReference>
<gene>
    <name evidence="4" type="ORF">M0812_19141</name>
</gene>
<protein>
    <submittedName>
        <fullName evidence="4">Nocturnin</fullName>
    </submittedName>
</protein>
<reference evidence="4" key="1">
    <citation type="submission" date="2022-08" db="EMBL/GenBank/DDBJ databases">
        <title>Novel sulphate-reducing endosymbionts in the free-living metamonad Anaeramoeba.</title>
        <authorList>
            <person name="Jerlstrom-Hultqvist J."/>
            <person name="Cepicka I."/>
            <person name="Gallot-Lavallee L."/>
            <person name="Salas-Leiva D."/>
            <person name="Curtis B.A."/>
            <person name="Zahonova K."/>
            <person name="Pipaliya S."/>
            <person name="Dacks J."/>
            <person name="Roger A.J."/>
        </authorList>
    </citation>
    <scope>NUCLEOTIDE SEQUENCE</scope>
    <source>
        <strain evidence="4">Busselton2</strain>
    </source>
</reference>
<dbReference type="EMBL" id="JANTQA010000036">
    <property type="protein sequence ID" value="KAJ3437069.1"/>
    <property type="molecule type" value="Genomic_DNA"/>
</dbReference>
<dbReference type="AlphaFoldDB" id="A0AAV7Z5G3"/>
<dbReference type="SUPFAM" id="SSF56219">
    <property type="entry name" value="DNase I-like"/>
    <property type="match status" value="1"/>
</dbReference>
<accession>A0AAV7Z5G3</accession>
<evidence type="ECO:0000259" key="3">
    <source>
        <dbReference type="Pfam" id="PF03372"/>
    </source>
</evidence>
<comment type="similarity">
    <text evidence="1">Belongs to the CCR4/nocturin family.</text>
</comment>
<dbReference type="Proteomes" id="UP001146793">
    <property type="component" value="Unassembled WGS sequence"/>
</dbReference>
<dbReference type="PANTHER" id="PTHR12121">
    <property type="entry name" value="CARBON CATABOLITE REPRESSOR PROTEIN 4"/>
    <property type="match status" value="1"/>
</dbReference>
<evidence type="ECO:0000313" key="4">
    <source>
        <dbReference type="EMBL" id="KAJ3437069.1"/>
    </source>
</evidence>
<dbReference type="GO" id="GO:0006139">
    <property type="term" value="P:nucleobase-containing compound metabolic process"/>
    <property type="evidence" value="ECO:0007669"/>
    <property type="project" value="UniProtKB-ARBA"/>
</dbReference>
<dbReference type="Pfam" id="PF03372">
    <property type="entry name" value="Exo_endo_phos"/>
    <property type="match status" value="1"/>
</dbReference>
<dbReference type="GO" id="GO:0000175">
    <property type="term" value="F:3'-5'-RNA exonuclease activity"/>
    <property type="evidence" value="ECO:0007669"/>
    <property type="project" value="TreeGrafter"/>
</dbReference>
<dbReference type="Gene3D" id="3.60.10.10">
    <property type="entry name" value="Endonuclease/exonuclease/phosphatase"/>
    <property type="match status" value="1"/>
</dbReference>
<sequence>MLTLNEIRKKTINFPPLYKRKLEELSPIVTEKDNVSVMQWNSLAQGFFNYSLSPKECHVWSTRKWRILEVIVSCNPDVILFEELNHFEFLVEQLGSEYEGTFKKKPDSGCLRFNEPSDGCAIFYRKSKFNLIAKKTINYENRNQVAILKKLSFKTTSKAFIVGVTHLKSSIAEESFKIRKEEIVSLVEMLSNFRNLNETKPLPLIFGGDFNEEPFQYCYNHMYQNGYSSTYEDLEKKKDYDLYWSTWKVRKTEVKRVIDFLFLSNNDWQICSRLLPPTDVDNIRLPSMKYPSDHLSLFAQYQFKENLSEKNN</sequence>
<evidence type="ECO:0000313" key="5">
    <source>
        <dbReference type="Proteomes" id="UP001146793"/>
    </source>
</evidence>